<dbReference type="AlphaFoldDB" id="A0AAD8AKB3"/>
<protein>
    <submittedName>
        <fullName evidence="1">Uncharacterized protein</fullName>
    </submittedName>
</protein>
<dbReference type="Proteomes" id="UP001233999">
    <property type="component" value="Unassembled WGS sequence"/>
</dbReference>
<proteinExistence type="predicted"/>
<organism evidence="1 2">
    <name type="scientific">Diploptera punctata</name>
    <name type="common">Pacific beetle cockroach</name>
    <dbReference type="NCBI Taxonomy" id="6984"/>
    <lineage>
        <taxon>Eukaryota</taxon>
        <taxon>Metazoa</taxon>
        <taxon>Ecdysozoa</taxon>
        <taxon>Arthropoda</taxon>
        <taxon>Hexapoda</taxon>
        <taxon>Insecta</taxon>
        <taxon>Pterygota</taxon>
        <taxon>Neoptera</taxon>
        <taxon>Polyneoptera</taxon>
        <taxon>Dictyoptera</taxon>
        <taxon>Blattodea</taxon>
        <taxon>Blaberoidea</taxon>
        <taxon>Blaberidae</taxon>
        <taxon>Diplopterinae</taxon>
        <taxon>Diploptera</taxon>
    </lineage>
</organism>
<comment type="caution">
    <text evidence="1">The sequence shown here is derived from an EMBL/GenBank/DDBJ whole genome shotgun (WGS) entry which is preliminary data.</text>
</comment>
<gene>
    <name evidence="1" type="ORF">L9F63_026243</name>
</gene>
<sequence length="185" mass="21161">SVLVITCLLIPLQNSYYTNKTITLSSAFSKVVFVTSHELREKECCSEVFRFQWSSTVAPTYRCSENNNTFSILSKDCYQEPCQARCDAACLYQSARQIIHETCQRGTVGKRQHYIKTCFIVPDTQFCGTMTLCNFIFDPDNRSILENMLLESCYNHDKTGVQVQYGSLYEFGGVRLSDTCPFLPR</sequence>
<keyword evidence="2" id="KW-1185">Reference proteome</keyword>
<accession>A0AAD8AKB3</accession>
<evidence type="ECO:0000313" key="1">
    <source>
        <dbReference type="EMBL" id="KAJ9600619.1"/>
    </source>
</evidence>
<dbReference type="EMBL" id="JASPKZ010000232">
    <property type="protein sequence ID" value="KAJ9600619.1"/>
    <property type="molecule type" value="Genomic_DNA"/>
</dbReference>
<evidence type="ECO:0000313" key="2">
    <source>
        <dbReference type="Proteomes" id="UP001233999"/>
    </source>
</evidence>
<name>A0AAD8AKB3_DIPPU</name>
<feature type="non-terminal residue" evidence="1">
    <location>
        <position position="1"/>
    </location>
</feature>
<feature type="non-terminal residue" evidence="1">
    <location>
        <position position="185"/>
    </location>
</feature>
<reference evidence="1" key="2">
    <citation type="submission" date="2023-05" db="EMBL/GenBank/DDBJ databases">
        <authorList>
            <person name="Fouks B."/>
        </authorList>
    </citation>
    <scope>NUCLEOTIDE SEQUENCE</scope>
    <source>
        <strain evidence="1">Stay&amp;Tobe</strain>
        <tissue evidence="1">Testes</tissue>
    </source>
</reference>
<reference evidence="1" key="1">
    <citation type="journal article" date="2023" name="IScience">
        <title>Live-bearing cockroach genome reveals convergent evolutionary mechanisms linked to viviparity in insects and beyond.</title>
        <authorList>
            <person name="Fouks B."/>
            <person name="Harrison M.C."/>
            <person name="Mikhailova A.A."/>
            <person name="Marchal E."/>
            <person name="English S."/>
            <person name="Carruthers M."/>
            <person name="Jennings E.C."/>
            <person name="Chiamaka E.L."/>
            <person name="Frigard R.A."/>
            <person name="Pippel M."/>
            <person name="Attardo G.M."/>
            <person name="Benoit J.B."/>
            <person name="Bornberg-Bauer E."/>
            <person name="Tobe S.S."/>
        </authorList>
    </citation>
    <scope>NUCLEOTIDE SEQUENCE</scope>
    <source>
        <strain evidence="1">Stay&amp;Tobe</strain>
    </source>
</reference>